<dbReference type="Pfam" id="PF01546">
    <property type="entry name" value="Peptidase_M20"/>
    <property type="match status" value="1"/>
</dbReference>
<protein>
    <submittedName>
        <fullName evidence="5">N-acyl-L-amino acid amidohydrolase</fullName>
    </submittedName>
</protein>
<dbReference type="Gene3D" id="3.40.630.10">
    <property type="entry name" value="Zn peptidases"/>
    <property type="match status" value="1"/>
</dbReference>
<dbReference type="GO" id="GO:0046872">
    <property type="term" value="F:metal ion binding"/>
    <property type="evidence" value="ECO:0007669"/>
    <property type="project" value="UniProtKB-KW"/>
</dbReference>
<organism evidence="5 6">
    <name type="scientific">Brevibacillus parabrevis</name>
    <dbReference type="NCBI Taxonomy" id="54914"/>
    <lineage>
        <taxon>Bacteria</taxon>
        <taxon>Bacillati</taxon>
        <taxon>Bacillota</taxon>
        <taxon>Bacilli</taxon>
        <taxon>Bacillales</taxon>
        <taxon>Paenibacillaceae</taxon>
        <taxon>Brevibacillus</taxon>
    </lineage>
</organism>
<keyword evidence="3" id="KW-0479">Metal-binding</keyword>
<dbReference type="NCBIfam" id="TIGR01891">
    <property type="entry name" value="amidohydrolases"/>
    <property type="match status" value="1"/>
</dbReference>
<feature type="binding site" evidence="3">
    <location>
        <position position="357"/>
    </location>
    <ligand>
        <name>Mn(2+)</name>
        <dbReference type="ChEBI" id="CHEBI:29035"/>
        <label>2</label>
    </ligand>
</feature>
<dbReference type="InterPro" id="IPR002933">
    <property type="entry name" value="Peptidase_M20"/>
</dbReference>
<evidence type="ECO:0000259" key="4">
    <source>
        <dbReference type="Pfam" id="PF07687"/>
    </source>
</evidence>
<dbReference type="PIRSF" id="PIRSF005962">
    <property type="entry name" value="Pept_M20D_amidohydro"/>
    <property type="match status" value="1"/>
</dbReference>
<dbReference type="RefSeq" id="WP_122964691.1">
    <property type="nucleotide sequence ID" value="NZ_BJMH01000036.1"/>
</dbReference>
<comment type="cofactor">
    <cofactor evidence="3">
        <name>Mn(2+)</name>
        <dbReference type="ChEBI" id="CHEBI:29035"/>
    </cofactor>
    <text evidence="3">The Mn(2+) ion enhances activity.</text>
</comment>
<name>A0A4Y3PUU6_BREPA</name>
<dbReference type="FunFam" id="3.30.70.360:FF:000014">
    <property type="entry name" value="N-acyl-L-amino acid amidohydrolase"/>
    <property type="match status" value="1"/>
</dbReference>
<evidence type="ECO:0000256" key="2">
    <source>
        <dbReference type="ARBA" id="ARBA00022801"/>
    </source>
</evidence>
<dbReference type="InterPro" id="IPR011650">
    <property type="entry name" value="Peptidase_M20_dimer"/>
</dbReference>
<accession>A0A4Y3PUU6</accession>
<keyword evidence="2 5" id="KW-0378">Hydrolase</keyword>
<dbReference type="Pfam" id="PF07687">
    <property type="entry name" value="M20_dimer"/>
    <property type="match status" value="1"/>
</dbReference>
<keyword evidence="3" id="KW-0464">Manganese</keyword>
<feature type="binding site" evidence="3">
    <location>
        <position position="160"/>
    </location>
    <ligand>
        <name>Mn(2+)</name>
        <dbReference type="ChEBI" id="CHEBI:29035"/>
        <label>2</label>
    </ligand>
</feature>
<gene>
    <name evidence="5" type="ORF">BPA01_47980</name>
</gene>
<dbReference type="InterPro" id="IPR036264">
    <property type="entry name" value="Bact_exopeptidase_dim_dom"/>
</dbReference>
<dbReference type="AlphaFoldDB" id="A0A4Y3PUU6"/>
<dbReference type="EMBL" id="BJMH01000036">
    <property type="protein sequence ID" value="GEB35218.1"/>
    <property type="molecule type" value="Genomic_DNA"/>
</dbReference>
<feature type="binding site" evidence="3">
    <location>
        <position position="99"/>
    </location>
    <ligand>
        <name>Mn(2+)</name>
        <dbReference type="ChEBI" id="CHEBI:29035"/>
        <label>2</label>
    </ligand>
</feature>
<feature type="binding site" evidence="3">
    <location>
        <position position="135"/>
    </location>
    <ligand>
        <name>Mn(2+)</name>
        <dbReference type="ChEBI" id="CHEBI:29035"/>
        <label>2</label>
    </ligand>
</feature>
<comment type="similarity">
    <text evidence="1">Belongs to the peptidase M20 family.</text>
</comment>
<evidence type="ECO:0000313" key="5">
    <source>
        <dbReference type="EMBL" id="GEB35218.1"/>
    </source>
</evidence>
<evidence type="ECO:0000313" key="6">
    <source>
        <dbReference type="Proteomes" id="UP000316882"/>
    </source>
</evidence>
<dbReference type="GO" id="GO:0016787">
    <property type="term" value="F:hydrolase activity"/>
    <property type="evidence" value="ECO:0007669"/>
    <property type="project" value="UniProtKB-KW"/>
</dbReference>
<dbReference type="Proteomes" id="UP000316882">
    <property type="component" value="Unassembled WGS sequence"/>
</dbReference>
<dbReference type="SUPFAM" id="SSF55031">
    <property type="entry name" value="Bacterial exopeptidase dimerisation domain"/>
    <property type="match status" value="1"/>
</dbReference>
<proteinExistence type="inferred from homology"/>
<sequence length="383" mass="41558">MRTIVETNLTEWAVAHRRHLHAYPELSGEEYQTCAYIRGVLEELGIEILDFQPPNLVGYLKGTDGHKTIALRADIDALPIDEEGDKPYLSTVPGVAHVCGHDGHTAILLAVAKWMAENRDAVKANILFLFQSSEEMSPSGAKALVEQGAIESADAVFGLHLMSALPKGKLGYSHGAMLASSDDFRITIKGQGGHGSSPHETVDPTYIAGHLLIGLQSIVSRKINPVEPAVISVGQVTAGSNYNIIPNEAVITGTIRTFSEETRQYIFREMKKLVEGMCLTFGGAGEVDYILGTPPLINDKNLGLFAEKVIREVYGDEVATKVEPVMGAEDFAFYALSKPSAYLLVGMGGAKSAFPHHHPEFDIDEEEIGTAIDLFLNLVKRFA</sequence>
<evidence type="ECO:0000256" key="3">
    <source>
        <dbReference type="PIRSR" id="PIRSR005962-1"/>
    </source>
</evidence>
<feature type="domain" description="Peptidase M20 dimerisation" evidence="4">
    <location>
        <begin position="183"/>
        <end position="275"/>
    </location>
</feature>
<keyword evidence="6" id="KW-1185">Reference proteome</keyword>
<dbReference type="STRING" id="54914.AV540_20410"/>
<dbReference type="SUPFAM" id="SSF53187">
    <property type="entry name" value="Zn-dependent exopeptidases"/>
    <property type="match status" value="1"/>
</dbReference>
<feature type="binding site" evidence="3">
    <location>
        <position position="101"/>
    </location>
    <ligand>
        <name>Mn(2+)</name>
        <dbReference type="ChEBI" id="CHEBI:29035"/>
        <label>2</label>
    </ligand>
</feature>
<evidence type="ECO:0000256" key="1">
    <source>
        <dbReference type="ARBA" id="ARBA00006153"/>
    </source>
</evidence>
<dbReference type="PANTHER" id="PTHR11014">
    <property type="entry name" value="PEPTIDASE M20 FAMILY MEMBER"/>
    <property type="match status" value="1"/>
</dbReference>
<dbReference type="CDD" id="cd03886">
    <property type="entry name" value="M20_Acy1"/>
    <property type="match status" value="1"/>
</dbReference>
<dbReference type="InterPro" id="IPR017439">
    <property type="entry name" value="Amidohydrolase"/>
</dbReference>
<reference evidence="5 6" key="1">
    <citation type="submission" date="2019-06" db="EMBL/GenBank/DDBJ databases">
        <title>Whole genome shotgun sequence of Brevibacillus parabrevis NBRC 12334.</title>
        <authorList>
            <person name="Hosoyama A."/>
            <person name="Uohara A."/>
            <person name="Ohji S."/>
            <person name="Ichikawa N."/>
        </authorList>
    </citation>
    <scope>NUCLEOTIDE SEQUENCE [LARGE SCALE GENOMIC DNA]</scope>
    <source>
        <strain evidence="5 6">NBRC 12334</strain>
    </source>
</reference>
<dbReference type="PANTHER" id="PTHR11014:SF63">
    <property type="entry name" value="METALLOPEPTIDASE, PUTATIVE (AFU_ORTHOLOGUE AFUA_6G09600)-RELATED"/>
    <property type="match status" value="1"/>
</dbReference>
<dbReference type="Gene3D" id="3.30.70.360">
    <property type="match status" value="1"/>
</dbReference>
<comment type="caution">
    <text evidence="5">The sequence shown here is derived from an EMBL/GenBank/DDBJ whole genome shotgun (WGS) entry which is preliminary data.</text>
</comment>